<dbReference type="Proteomes" id="UP000694044">
    <property type="component" value="Unassembled WGS sequence"/>
</dbReference>
<gene>
    <name evidence="1" type="ORF">PHYPSEUDO_001105</name>
</gene>
<dbReference type="EMBL" id="JAGDFM010000115">
    <property type="protein sequence ID" value="KAG7385752.1"/>
    <property type="molecule type" value="Genomic_DNA"/>
</dbReference>
<sequence>MNDKEESIMVESADEVLLTEATPPSHIVETETPCSSHPEAPLVFHCRPDLSGRSLLFQDRNARAAGARSGQRQIAPVQLLTMDGRSKLGWSVAGHPSIPSPESPFYPGQDEDKLARVKQRFGHHRPCTQVNIALTRNNWMSVAFGDDKPANRPV</sequence>
<proteinExistence type="predicted"/>
<keyword evidence="2" id="KW-1185">Reference proteome</keyword>
<reference evidence="1" key="1">
    <citation type="submission" date="2021-02" db="EMBL/GenBank/DDBJ databases">
        <authorList>
            <person name="Palmer J.M."/>
        </authorList>
    </citation>
    <scope>NUCLEOTIDE SEQUENCE</scope>
    <source>
        <strain evidence="1">SCRP734</strain>
    </source>
</reference>
<protein>
    <submittedName>
        <fullName evidence="1">Uncharacterized protein</fullName>
    </submittedName>
</protein>
<name>A0A8T1VWB3_9STRA</name>
<dbReference type="AlphaFoldDB" id="A0A8T1VWB3"/>
<dbReference type="OrthoDB" id="127762at2759"/>
<organism evidence="1 2">
    <name type="scientific">Phytophthora pseudosyringae</name>
    <dbReference type="NCBI Taxonomy" id="221518"/>
    <lineage>
        <taxon>Eukaryota</taxon>
        <taxon>Sar</taxon>
        <taxon>Stramenopiles</taxon>
        <taxon>Oomycota</taxon>
        <taxon>Peronosporomycetes</taxon>
        <taxon>Peronosporales</taxon>
        <taxon>Peronosporaceae</taxon>
        <taxon>Phytophthora</taxon>
    </lineage>
</organism>
<comment type="caution">
    <text evidence="1">The sequence shown here is derived from an EMBL/GenBank/DDBJ whole genome shotgun (WGS) entry which is preliminary data.</text>
</comment>
<accession>A0A8T1VWB3</accession>
<evidence type="ECO:0000313" key="2">
    <source>
        <dbReference type="Proteomes" id="UP000694044"/>
    </source>
</evidence>
<evidence type="ECO:0000313" key="1">
    <source>
        <dbReference type="EMBL" id="KAG7385752.1"/>
    </source>
</evidence>